<dbReference type="SUPFAM" id="SSF46689">
    <property type="entry name" value="Homeodomain-like"/>
    <property type="match status" value="1"/>
</dbReference>
<dbReference type="InterPro" id="IPR018060">
    <property type="entry name" value="HTH_AraC"/>
</dbReference>
<dbReference type="GO" id="GO:0043565">
    <property type="term" value="F:sequence-specific DNA binding"/>
    <property type="evidence" value="ECO:0007669"/>
    <property type="project" value="InterPro"/>
</dbReference>
<dbReference type="RefSeq" id="WP_089898250.1">
    <property type="nucleotide sequence ID" value="NZ_FOJG01000002.1"/>
</dbReference>
<evidence type="ECO:0000256" key="3">
    <source>
        <dbReference type="ARBA" id="ARBA00023163"/>
    </source>
</evidence>
<evidence type="ECO:0000259" key="4">
    <source>
        <dbReference type="PROSITE" id="PS01124"/>
    </source>
</evidence>
<dbReference type="InterPro" id="IPR009057">
    <property type="entry name" value="Homeodomain-like_sf"/>
</dbReference>
<dbReference type="PANTHER" id="PTHR43280:SF32">
    <property type="entry name" value="TRANSCRIPTIONAL REGULATORY PROTEIN"/>
    <property type="match status" value="1"/>
</dbReference>
<dbReference type="OrthoDB" id="644686at2"/>
<feature type="domain" description="HTH araC/xylS-type" evidence="4">
    <location>
        <begin position="197"/>
        <end position="302"/>
    </location>
</feature>
<name>A0A1I0S7M4_9BACT</name>
<dbReference type="PANTHER" id="PTHR43280">
    <property type="entry name" value="ARAC-FAMILY TRANSCRIPTIONAL REGULATOR"/>
    <property type="match status" value="1"/>
</dbReference>
<proteinExistence type="predicted"/>
<keyword evidence="1" id="KW-0805">Transcription regulation</keyword>
<keyword evidence="3" id="KW-0804">Transcription</keyword>
<evidence type="ECO:0000313" key="6">
    <source>
        <dbReference type="Proteomes" id="UP000199310"/>
    </source>
</evidence>
<dbReference type="EMBL" id="FOJG01000002">
    <property type="protein sequence ID" value="SEW51801.1"/>
    <property type="molecule type" value="Genomic_DNA"/>
</dbReference>
<gene>
    <name evidence="5" type="ORF">SAMN04488122_4508</name>
</gene>
<evidence type="ECO:0000256" key="2">
    <source>
        <dbReference type="ARBA" id="ARBA00023125"/>
    </source>
</evidence>
<dbReference type="PROSITE" id="PS01124">
    <property type="entry name" value="HTH_ARAC_FAMILY_2"/>
    <property type="match status" value="1"/>
</dbReference>
<evidence type="ECO:0000256" key="1">
    <source>
        <dbReference type="ARBA" id="ARBA00023015"/>
    </source>
</evidence>
<dbReference type="GO" id="GO:0003700">
    <property type="term" value="F:DNA-binding transcription factor activity"/>
    <property type="evidence" value="ECO:0007669"/>
    <property type="project" value="InterPro"/>
</dbReference>
<reference evidence="6" key="1">
    <citation type="submission" date="2016-10" db="EMBL/GenBank/DDBJ databases">
        <authorList>
            <person name="Varghese N."/>
            <person name="Submissions S."/>
        </authorList>
    </citation>
    <scope>NUCLEOTIDE SEQUENCE [LARGE SCALE GENOMIC DNA]</scope>
    <source>
        <strain evidence="6">DSM 3695</strain>
    </source>
</reference>
<accession>A0A1I0S7M4</accession>
<dbReference type="Proteomes" id="UP000199310">
    <property type="component" value="Unassembled WGS sequence"/>
</dbReference>
<keyword evidence="6" id="KW-1185">Reference proteome</keyword>
<protein>
    <submittedName>
        <fullName evidence="5">Helix-turn-helix domain-containing protein</fullName>
    </submittedName>
</protein>
<dbReference type="STRING" id="29529.SAMN04488122_4508"/>
<dbReference type="Gene3D" id="1.10.10.60">
    <property type="entry name" value="Homeodomain-like"/>
    <property type="match status" value="2"/>
</dbReference>
<dbReference type="SMART" id="SM00342">
    <property type="entry name" value="HTH_ARAC"/>
    <property type="match status" value="1"/>
</dbReference>
<sequence length="304" mass="35137">MKSKNSPHVINSISEQHRYLGLPKPKHPMVSVFRFENILTEYEAMQNFTLNFYCIAIKKNFSGKLKYGQQYYDFDEGILSFISPHQLLSHTTGDPVPPEGICLMFHPDFLVGHALASKISTYGFFSYELNEALYLSEQEEKMIENILYNIETEYHSSIDHFSADVIITQIELLLHYSNRFYHRQFITRKPATHDLLIKLEHILSDYFNSSAVSEKGLPTVQAIAAQLHMSPNYLSDMLRTITGQSTQQHIQHKVIEKAKEILTTTNLSVSEIAHQLGFEYPQSFNKLFKSKTKVSPLEYRKSFN</sequence>
<dbReference type="AlphaFoldDB" id="A0A1I0S7M4"/>
<dbReference type="Pfam" id="PF12833">
    <property type="entry name" value="HTH_18"/>
    <property type="match status" value="1"/>
</dbReference>
<keyword evidence="2" id="KW-0238">DNA-binding</keyword>
<organism evidence="5 6">
    <name type="scientific">Chitinophaga arvensicola</name>
    <dbReference type="NCBI Taxonomy" id="29529"/>
    <lineage>
        <taxon>Bacteria</taxon>
        <taxon>Pseudomonadati</taxon>
        <taxon>Bacteroidota</taxon>
        <taxon>Chitinophagia</taxon>
        <taxon>Chitinophagales</taxon>
        <taxon>Chitinophagaceae</taxon>
        <taxon>Chitinophaga</taxon>
    </lineage>
</organism>
<evidence type="ECO:0000313" key="5">
    <source>
        <dbReference type="EMBL" id="SEW51801.1"/>
    </source>
</evidence>